<feature type="domain" description="PASTA" evidence="13">
    <location>
        <begin position="389"/>
        <end position="450"/>
    </location>
</feature>
<dbReference type="Proteomes" id="UP000809290">
    <property type="component" value="Unassembled WGS sequence"/>
</dbReference>
<feature type="region of interest" description="Disordered" evidence="10">
    <location>
        <begin position="303"/>
        <end position="337"/>
    </location>
</feature>
<keyword evidence="7" id="KW-0067">ATP-binding</keyword>
<dbReference type="InterPro" id="IPR005543">
    <property type="entry name" value="PASTA_dom"/>
</dbReference>
<keyword evidence="2" id="KW-0723">Serine/threonine-protein kinase</keyword>
<evidence type="ECO:0000256" key="10">
    <source>
        <dbReference type="SAM" id="MobiDB-lite"/>
    </source>
</evidence>
<comment type="catalytic activity">
    <reaction evidence="8">
        <text>L-threonyl-[protein] + ATP = O-phospho-L-threonyl-[protein] + ADP + H(+)</text>
        <dbReference type="Rhea" id="RHEA:46608"/>
        <dbReference type="Rhea" id="RHEA-COMP:11060"/>
        <dbReference type="Rhea" id="RHEA-COMP:11605"/>
        <dbReference type="ChEBI" id="CHEBI:15378"/>
        <dbReference type="ChEBI" id="CHEBI:30013"/>
        <dbReference type="ChEBI" id="CHEBI:30616"/>
        <dbReference type="ChEBI" id="CHEBI:61977"/>
        <dbReference type="ChEBI" id="CHEBI:456216"/>
        <dbReference type="EC" id="2.7.11.1"/>
    </reaction>
</comment>
<evidence type="ECO:0000259" key="12">
    <source>
        <dbReference type="PROSITE" id="PS50011"/>
    </source>
</evidence>
<keyword evidence="5" id="KW-0547">Nucleotide-binding</keyword>
<dbReference type="Gene3D" id="3.30.10.20">
    <property type="match status" value="1"/>
</dbReference>
<evidence type="ECO:0000256" key="5">
    <source>
        <dbReference type="ARBA" id="ARBA00022741"/>
    </source>
</evidence>
<evidence type="ECO:0000256" key="4">
    <source>
        <dbReference type="ARBA" id="ARBA00022737"/>
    </source>
</evidence>
<dbReference type="InterPro" id="IPR008271">
    <property type="entry name" value="Ser/Thr_kinase_AS"/>
</dbReference>
<keyword evidence="6 14" id="KW-0418">Kinase</keyword>
<dbReference type="InterPro" id="IPR000719">
    <property type="entry name" value="Prot_kinase_dom"/>
</dbReference>
<evidence type="ECO:0000256" key="7">
    <source>
        <dbReference type="ARBA" id="ARBA00022840"/>
    </source>
</evidence>
<dbReference type="Gene3D" id="1.10.510.10">
    <property type="entry name" value="Transferase(Phosphotransferase) domain 1"/>
    <property type="match status" value="1"/>
</dbReference>
<dbReference type="PANTHER" id="PTHR43289">
    <property type="entry name" value="MITOGEN-ACTIVATED PROTEIN KINASE KINASE KINASE 20-RELATED"/>
    <property type="match status" value="1"/>
</dbReference>
<feature type="compositionally biased region" description="Basic and acidic residues" evidence="10">
    <location>
        <begin position="460"/>
        <end position="469"/>
    </location>
</feature>
<dbReference type="Gene3D" id="3.30.200.20">
    <property type="entry name" value="Phosphorylase Kinase, domain 1"/>
    <property type="match status" value="1"/>
</dbReference>
<accession>A0ABS2SJQ7</accession>
<dbReference type="Pfam" id="PF03793">
    <property type="entry name" value="PASTA"/>
    <property type="match status" value="1"/>
</dbReference>
<name>A0ABS2SJQ7_9MICO</name>
<keyword evidence="15" id="KW-1185">Reference proteome</keyword>
<evidence type="ECO:0000259" key="13">
    <source>
        <dbReference type="PROSITE" id="PS51178"/>
    </source>
</evidence>
<organism evidence="14 15">
    <name type="scientific">Brevibacterium paucivorans</name>
    <dbReference type="NCBI Taxonomy" id="170994"/>
    <lineage>
        <taxon>Bacteria</taxon>
        <taxon>Bacillati</taxon>
        <taxon>Actinomycetota</taxon>
        <taxon>Actinomycetes</taxon>
        <taxon>Micrococcales</taxon>
        <taxon>Brevibacteriaceae</taxon>
        <taxon>Brevibacterium</taxon>
    </lineage>
</organism>
<dbReference type="PROSITE" id="PS50011">
    <property type="entry name" value="PROTEIN_KINASE_DOM"/>
    <property type="match status" value="1"/>
</dbReference>
<dbReference type="SMART" id="SM00220">
    <property type="entry name" value="S_TKc"/>
    <property type="match status" value="1"/>
</dbReference>
<gene>
    <name evidence="14" type="ORF">JOE56_001194</name>
</gene>
<dbReference type="CDD" id="cd14014">
    <property type="entry name" value="STKc_PknB_like"/>
    <property type="match status" value="1"/>
</dbReference>
<feature type="domain" description="Protein kinase" evidence="12">
    <location>
        <begin position="13"/>
        <end position="270"/>
    </location>
</feature>
<dbReference type="PROSITE" id="PS00108">
    <property type="entry name" value="PROTEIN_KINASE_ST"/>
    <property type="match status" value="1"/>
</dbReference>
<dbReference type="PANTHER" id="PTHR43289:SF6">
    <property type="entry name" value="SERINE_THREONINE-PROTEIN KINASE NEKL-3"/>
    <property type="match status" value="1"/>
</dbReference>
<dbReference type="SMART" id="SM00740">
    <property type="entry name" value="PASTA"/>
    <property type="match status" value="1"/>
</dbReference>
<evidence type="ECO:0000256" key="2">
    <source>
        <dbReference type="ARBA" id="ARBA00022527"/>
    </source>
</evidence>
<keyword evidence="3 14" id="KW-0808">Transferase</keyword>
<dbReference type="CDD" id="cd06577">
    <property type="entry name" value="PASTA_pknB"/>
    <property type="match status" value="1"/>
</dbReference>
<evidence type="ECO:0000256" key="8">
    <source>
        <dbReference type="ARBA" id="ARBA00047899"/>
    </source>
</evidence>
<dbReference type="InterPro" id="IPR011009">
    <property type="entry name" value="Kinase-like_dom_sf"/>
</dbReference>
<feature type="region of interest" description="Disordered" evidence="10">
    <location>
        <begin position="416"/>
        <end position="547"/>
    </location>
</feature>
<reference evidence="14 15" key="1">
    <citation type="submission" date="2021-01" db="EMBL/GenBank/DDBJ databases">
        <title>Sequencing the genomes of 1000 actinobacteria strains.</title>
        <authorList>
            <person name="Klenk H.-P."/>
        </authorList>
    </citation>
    <scope>NUCLEOTIDE SEQUENCE [LARGE SCALE GENOMIC DNA]</scope>
    <source>
        <strain evidence="14 15">DSM 13657</strain>
    </source>
</reference>
<comment type="catalytic activity">
    <reaction evidence="9">
        <text>L-seryl-[protein] + ATP = O-phospho-L-seryl-[protein] + ADP + H(+)</text>
        <dbReference type="Rhea" id="RHEA:17989"/>
        <dbReference type="Rhea" id="RHEA-COMP:9863"/>
        <dbReference type="Rhea" id="RHEA-COMP:11604"/>
        <dbReference type="ChEBI" id="CHEBI:15378"/>
        <dbReference type="ChEBI" id="CHEBI:29999"/>
        <dbReference type="ChEBI" id="CHEBI:30616"/>
        <dbReference type="ChEBI" id="CHEBI:83421"/>
        <dbReference type="ChEBI" id="CHEBI:456216"/>
        <dbReference type="EC" id="2.7.11.1"/>
    </reaction>
</comment>
<dbReference type="SUPFAM" id="SSF56112">
    <property type="entry name" value="Protein kinase-like (PK-like)"/>
    <property type="match status" value="1"/>
</dbReference>
<feature type="transmembrane region" description="Helical" evidence="11">
    <location>
        <begin position="340"/>
        <end position="360"/>
    </location>
</feature>
<proteinExistence type="predicted"/>
<dbReference type="PROSITE" id="PS51178">
    <property type="entry name" value="PASTA"/>
    <property type="match status" value="1"/>
</dbReference>
<protein>
    <recommendedName>
        <fullName evidence="1">non-specific serine/threonine protein kinase</fullName>
        <ecNumber evidence="1">2.7.11.1</ecNumber>
    </recommendedName>
</protein>
<dbReference type="EMBL" id="JAFBCP010000001">
    <property type="protein sequence ID" value="MBM7816500.1"/>
    <property type="molecule type" value="Genomic_DNA"/>
</dbReference>
<keyword evidence="11" id="KW-0812">Transmembrane</keyword>
<keyword evidence="4" id="KW-0677">Repeat</keyword>
<feature type="compositionally biased region" description="Acidic residues" evidence="10">
    <location>
        <begin position="470"/>
        <end position="486"/>
    </location>
</feature>
<feature type="compositionally biased region" description="Basic and acidic residues" evidence="10">
    <location>
        <begin position="532"/>
        <end position="547"/>
    </location>
</feature>
<dbReference type="RefSeq" id="WP_204515266.1">
    <property type="nucleotide sequence ID" value="NZ_JAFBCP010000001.1"/>
</dbReference>
<keyword evidence="11" id="KW-1133">Transmembrane helix</keyword>
<keyword evidence="11" id="KW-0472">Membrane</keyword>
<dbReference type="Pfam" id="PF00069">
    <property type="entry name" value="Pkinase"/>
    <property type="match status" value="1"/>
</dbReference>
<evidence type="ECO:0000313" key="14">
    <source>
        <dbReference type="EMBL" id="MBM7816500.1"/>
    </source>
</evidence>
<dbReference type="EC" id="2.7.11.1" evidence="1"/>
<dbReference type="GO" id="GO:0004674">
    <property type="term" value="F:protein serine/threonine kinase activity"/>
    <property type="evidence" value="ECO:0007669"/>
    <property type="project" value="UniProtKB-EC"/>
</dbReference>
<evidence type="ECO:0000256" key="6">
    <source>
        <dbReference type="ARBA" id="ARBA00022777"/>
    </source>
</evidence>
<evidence type="ECO:0000256" key="9">
    <source>
        <dbReference type="ARBA" id="ARBA00048679"/>
    </source>
</evidence>
<feature type="compositionally biased region" description="Gly residues" evidence="10">
    <location>
        <begin position="487"/>
        <end position="499"/>
    </location>
</feature>
<feature type="compositionally biased region" description="Polar residues" evidence="10">
    <location>
        <begin position="303"/>
        <end position="316"/>
    </location>
</feature>
<evidence type="ECO:0000256" key="3">
    <source>
        <dbReference type="ARBA" id="ARBA00022679"/>
    </source>
</evidence>
<evidence type="ECO:0000256" key="1">
    <source>
        <dbReference type="ARBA" id="ARBA00012513"/>
    </source>
</evidence>
<evidence type="ECO:0000256" key="11">
    <source>
        <dbReference type="SAM" id="Phobius"/>
    </source>
</evidence>
<evidence type="ECO:0000313" key="15">
    <source>
        <dbReference type="Proteomes" id="UP000809290"/>
    </source>
</evidence>
<comment type="caution">
    <text evidence="14">The sequence shown here is derived from an EMBL/GenBank/DDBJ whole genome shotgun (WGS) entry which is preliminary data.</text>
</comment>
<sequence length="547" mass="57422">MRPQKGTRLGNRYELTGRIAVGGMGEVWRGADTVLDREVAAKIMKEEYRSEPGFLARFKSEARSMGSVSHPGIAAVYDYGEEEGAPYLVMEYVPGEALSTILERNGGLPEGDALEIVAQAAEALDAAHNAGVVHRDIKPGNLLITPDFKVKITDFGIARVADQAPLTKTGQVMGTAQYLAPEQATGKGSRPQSDLYSLGVILYEALAGVRPFTGESQVEIAIAQVNRKHPPLPQSVSEPVRRLVDATLSKKPEGRPESGKALAAAARALIAGDVAAAEAAVPQMNPRPESASEAVTRVFNQPTPTQANQVLPQTAVNPVVEDPEETTSGKEEPPRKSKGAAIAIVILSILAIAAIAWAVWQFAKTDEEPQPGATATATPTEETKTVTINPDDYVGQTATTAERNLENLGLKVKHVDVESSERSGRVVSVREGNQGYTFEEGDTVTLEISTGPSEPEPEPEPTKEEKPEPTEEAPDEGEDEGDDTSGDDGGTGGVEGSEPGGDQDDTGSGNNGNGNGNGKDKGGNGNGNDNPGGKDKAPKPEKTAGGN</sequence>